<protein>
    <submittedName>
        <fullName evidence="2">Uncharacterized protein</fullName>
    </submittedName>
</protein>
<organism evidence="2 3">
    <name type="scientific">Colletotrichum cuscutae</name>
    <dbReference type="NCBI Taxonomy" id="1209917"/>
    <lineage>
        <taxon>Eukaryota</taxon>
        <taxon>Fungi</taxon>
        <taxon>Dikarya</taxon>
        <taxon>Ascomycota</taxon>
        <taxon>Pezizomycotina</taxon>
        <taxon>Sordariomycetes</taxon>
        <taxon>Hypocreomycetidae</taxon>
        <taxon>Glomerellales</taxon>
        <taxon>Glomerellaceae</taxon>
        <taxon>Colletotrichum</taxon>
        <taxon>Colletotrichum acutatum species complex</taxon>
    </lineage>
</organism>
<sequence>MASSGQAQYAQVRRGAIHATLHYPFGGSLGHFKRVCQPTTMESKHSCPLLIPTKIQSNEVSSRSQLNSSQSQRAFVVFPLPVCAIQKSVLTLEPFLDAAYLTPKGPSLPTITCDQLEIANGPGHKHVPTSPNGLPLNTGGRSDHDSSIPTSTERLSHMV</sequence>
<gene>
    <name evidence="2" type="ORF">CCUS01_06029</name>
</gene>
<evidence type="ECO:0000256" key="1">
    <source>
        <dbReference type="SAM" id="MobiDB-lite"/>
    </source>
</evidence>
<dbReference type="AlphaFoldDB" id="A0AAI9Y3H7"/>
<feature type="region of interest" description="Disordered" evidence="1">
    <location>
        <begin position="123"/>
        <end position="159"/>
    </location>
</feature>
<comment type="caution">
    <text evidence="2">The sequence shown here is derived from an EMBL/GenBank/DDBJ whole genome shotgun (WGS) entry which is preliminary data.</text>
</comment>
<dbReference type="EMBL" id="MPDP01000201">
    <property type="protein sequence ID" value="KAK1471546.1"/>
    <property type="molecule type" value="Genomic_DNA"/>
</dbReference>
<keyword evidence="3" id="KW-1185">Reference proteome</keyword>
<name>A0AAI9Y3H7_9PEZI</name>
<evidence type="ECO:0000313" key="3">
    <source>
        <dbReference type="Proteomes" id="UP001239213"/>
    </source>
</evidence>
<accession>A0AAI9Y3H7</accession>
<evidence type="ECO:0000313" key="2">
    <source>
        <dbReference type="EMBL" id="KAK1471546.1"/>
    </source>
</evidence>
<reference evidence="2" key="1">
    <citation type="submission" date="2016-11" db="EMBL/GenBank/DDBJ databases">
        <title>The genome sequence of Colletotrichum cuscutae.</title>
        <authorList>
            <person name="Baroncelli R."/>
        </authorList>
    </citation>
    <scope>NUCLEOTIDE SEQUENCE</scope>
    <source>
        <strain evidence="2">IMI 304802</strain>
    </source>
</reference>
<dbReference type="Proteomes" id="UP001239213">
    <property type="component" value="Unassembled WGS sequence"/>
</dbReference>
<proteinExistence type="predicted"/>